<comment type="caution">
    <text evidence="1">The sequence shown here is derived from an EMBL/GenBank/DDBJ whole genome shotgun (WGS) entry which is preliminary data.</text>
</comment>
<proteinExistence type="predicted"/>
<evidence type="ECO:0000313" key="2">
    <source>
        <dbReference type="Proteomes" id="UP000028582"/>
    </source>
</evidence>
<sequence length="67" mass="7666">MARTIQTRSQCYPILLFLQQAKGATFTVDQIGYLGFESDSVEFRLLLMDVAEMDWPGLFSVLCNEEQ</sequence>
<accession>A0A081B049</accession>
<organism evidence="1 2">
    <name type="scientific">Phytophthora nicotianae P1976</name>
    <dbReference type="NCBI Taxonomy" id="1317066"/>
    <lineage>
        <taxon>Eukaryota</taxon>
        <taxon>Sar</taxon>
        <taxon>Stramenopiles</taxon>
        <taxon>Oomycota</taxon>
        <taxon>Peronosporomycetes</taxon>
        <taxon>Peronosporales</taxon>
        <taxon>Peronosporaceae</taxon>
        <taxon>Phytophthora</taxon>
    </lineage>
</organism>
<protein>
    <submittedName>
        <fullName evidence="1">Uncharacterized protein</fullName>
    </submittedName>
</protein>
<reference evidence="1 2" key="1">
    <citation type="submission" date="2013-11" db="EMBL/GenBank/DDBJ databases">
        <title>The Genome Sequence of Phytophthora parasitica P1976.</title>
        <authorList>
            <consortium name="The Broad Institute Genomics Platform"/>
            <person name="Russ C."/>
            <person name="Tyler B."/>
            <person name="Panabieres F."/>
            <person name="Shan W."/>
            <person name="Tripathy S."/>
            <person name="Grunwald N."/>
            <person name="Machado M."/>
            <person name="Johnson C.S."/>
            <person name="Walker B."/>
            <person name="Young S."/>
            <person name="Zeng Q."/>
            <person name="Gargeya S."/>
            <person name="Fitzgerald M."/>
            <person name="Haas B."/>
            <person name="Abouelleil A."/>
            <person name="Allen A.W."/>
            <person name="Alvarado L."/>
            <person name="Arachchi H.M."/>
            <person name="Berlin A.M."/>
            <person name="Chapman S.B."/>
            <person name="Gainer-Dewar J."/>
            <person name="Goldberg J."/>
            <person name="Griggs A."/>
            <person name="Gujja S."/>
            <person name="Hansen M."/>
            <person name="Howarth C."/>
            <person name="Imamovic A."/>
            <person name="Ireland A."/>
            <person name="Larimer J."/>
            <person name="McCowan C."/>
            <person name="Murphy C."/>
            <person name="Pearson M."/>
            <person name="Poon T.W."/>
            <person name="Priest M."/>
            <person name="Roberts A."/>
            <person name="Saif S."/>
            <person name="Shea T."/>
            <person name="Sisk P."/>
            <person name="Sykes S."/>
            <person name="Wortman J."/>
            <person name="Nusbaum C."/>
            <person name="Birren B."/>
        </authorList>
    </citation>
    <scope>NUCLEOTIDE SEQUENCE [LARGE SCALE GENOMIC DNA]</scope>
    <source>
        <strain evidence="1 2">P1976</strain>
    </source>
</reference>
<evidence type="ECO:0000313" key="1">
    <source>
        <dbReference type="EMBL" id="ETO84510.1"/>
    </source>
</evidence>
<dbReference type="Proteomes" id="UP000028582">
    <property type="component" value="Unassembled WGS sequence"/>
</dbReference>
<dbReference type="AlphaFoldDB" id="A0A081B049"/>
<name>A0A081B049_PHYNI</name>
<gene>
    <name evidence="1" type="ORF">F444_01591</name>
</gene>
<dbReference type="EMBL" id="ANJA01000290">
    <property type="protein sequence ID" value="ETO84510.1"/>
    <property type="molecule type" value="Genomic_DNA"/>
</dbReference>